<dbReference type="AlphaFoldDB" id="A0A9W9BPX8"/>
<proteinExistence type="predicted"/>
<protein>
    <submittedName>
        <fullName evidence="1">Uncharacterized protein</fullName>
    </submittedName>
</protein>
<dbReference type="Proteomes" id="UP001140502">
    <property type="component" value="Unassembled WGS sequence"/>
</dbReference>
<evidence type="ECO:0000313" key="1">
    <source>
        <dbReference type="EMBL" id="KAJ4319914.1"/>
    </source>
</evidence>
<keyword evidence="2" id="KW-1185">Reference proteome</keyword>
<sequence>MANDKLENAIKTWEDSPQKNVITDYVDRRRRVRVALWVYASIIISKIPSWTNFWENLPWSIDIFREPLFLKRFADSFDTFDVEGCKASTSAFNSKKTVLQRLSFLDQLAPHENDPEDQDFVEKLWTRILSNTPEGVEQLRYVLSHTSSGSTDGVDQYELDEAERVFLPKTEEDKKAMIHKVFDILLSLRKIPIDRDEVVEHKAFEWLVSVIELFQLRLGLGDHENPASISQSAHEPTTARHRVHLPIPSRAELREYMRTPKCMKASKRWKKLAHILGDGILLTGKGDNDTHCFLDIVTVVECGNDAEFSRLKRLLQLKGSWLKGICGKLSGLVKVLRELPYPTQDVERTRDFCRQVHSATSDIIGEAVLSDIDDSSHRQLVCQRTSSIYLGYLGREH</sequence>
<name>A0A9W9BPX8_9HYPO</name>
<accession>A0A9W9BPX8</accession>
<evidence type="ECO:0000313" key="2">
    <source>
        <dbReference type="Proteomes" id="UP001140502"/>
    </source>
</evidence>
<gene>
    <name evidence="1" type="ORF">N0V84_006097</name>
</gene>
<organism evidence="1 2">
    <name type="scientific">Fusarium piperis</name>
    <dbReference type="NCBI Taxonomy" id="1435070"/>
    <lineage>
        <taxon>Eukaryota</taxon>
        <taxon>Fungi</taxon>
        <taxon>Dikarya</taxon>
        <taxon>Ascomycota</taxon>
        <taxon>Pezizomycotina</taxon>
        <taxon>Sordariomycetes</taxon>
        <taxon>Hypocreomycetidae</taxon>
        <taxon>Hypocreales</taxon>
        <taxon>Nectriaceae</taxon>
        <taxon>Fusarium</taxon>
        <taxon>Fusarium solani species complex</taxon>
    </lineage>
</organism>
<dbReference type="EMBL" id="JAPEUR010000116">
    <property type="protein sequence ID" value="KAJ4319914.1"/>
    <property type="molecule type" value="Genomic_DNA"/>
</dbReference>
<dbReference type="OrthoDB" id="5105683at2759"/>
<comment type="caution">
    <text evidence="1">The sequence shown here is derived from an EMBL/GenBank/DDBJ whole genome shotgun (WGS) entry which is preliminary data.</text>
</comment>
<reference evidence="1" key="1">
    <citation type="submission" date="2022-10" db="EMBL/GenBank/DDBJ databases">
        <title>Tapping the CABI collections for fungal endophytes: first genome assemblies for Collariella, Neodidymelliopsis, Ascochyta clinopodiicola, Didymella pomorum, Didymosphaeria variabile, Neocosmospora piperis and Neocucurbitaria cava.</title>
        <authorList>
            <person name="Hill R."/>
        </authorList>
    </citation>
    <scope>NUCLEOTIDE SEQUENCE</scope>
    <source>
        <strain evidence="1">IMI 366586</strain>
    </source>
</reference>